<evidence type="ECO:0000259" key="3">
    <source>
        <dbReference type="Pfam" id="PF17183"/>
    </source>
</evidence>
<dbReference type="AlphaFoldDB" id="A0A2B7YJS9"/>
<evidence type="ECO:0000313" key="5">
    <source>
        <dbReference type="Proteomes" id="UP000224634"/>
    </source>
</evidence>
<accession>A0A2B7YJS9</accession>
<dbReference type="Pfam" id="PF17183">
    <property type="entry name" value="Get5_C"/>
    <property type="match status" value="1"/>
</dbReference>
<protein>
    <recommendedName>
        <fullName evidence="6">Ubiquitin-like domain-containing protein</fullName>
    </recommendedName>
</protein>
<dbReference type="STRING" id="1447883.A0A2B7YJS9"/>
<dbReference type="Gene3D" id="1.10.286.70">
    <property type="entry name" value="Get5 dimerization domain"/>
    <property type="match status" value="1"/>
</dbReference>
<sequence>MTELSFAKSFLSTLDSLPVKLPSDYVADPREFTIRHAFTLPRLSDPPHPPMPKKTKTATIPGSSKSIKIHLKSSRNPELHITLPNVALSTTTIQELREAVQERTETTASSSGGQSSKVPLEKIKILWKRKPVQAKTVAEVLRDEASLQTGGREAEFGVMIIGGATAVAALVKQDQEMRDVEATTGLDAAAQAKEEQPGRRELAAEQVLSGDQFWDELGSFLQEKIKDEKEAARVEGLFRKGWESR</sequence>
<feature type="domain" description="Get5 N-terminal" evidence="2">
    <location>
        <begin position="6"/>
        <end position="163"/>
    </location>
</feature>
<dbReference type="InterPro" id="IPR024737">
    <property type="entry name" value="Get5_N"/>
</dbReference>
<evidence type="ECO:0008006" key="6">
    <source>
        <dbReference type="Google" id="ProtNLM"/>
    </source>
</evidence>
<feature type="region of interest" description="Disordered" evidence="1">
    <location>
        <begin position="40"/>
        <end position="63"/>
    </location>
</feature>
<dbReference type="OrthoDB" id="5366541at2759"/>
<proteinExistence type="predicted"/>
<feature type="domain" description="Get5 C-terminal" evidence="3">
    <location>
        <begin position="201"/>
        <end position="245"/>
    </location>
</feature>
<dbReference type="InterPro" id="IPR049256">
    <property type="entry name" value="Get5_C"/>
</dbReference>
<organism evidence="4 5">
    <name type="scientific">Polytolypa hystricis (strain UAMH7299)</name>
    <dbReference type="NCBI Taxonomy" id="1447883"/>
    <lineage>
        <taxon>Eukaryota</taxon>
        <taxon>Fungi</taxon>
        <taxon>Dikarya</taxon>
        <taxon>Ascomycota</taxon>
        <taxon>Pezizomycotina</taxon>
        <taxon>Eurotiomycetes</taxon>
        <taxon>Eurotiomycetidae</taxon>
        <taxon>Onygenales</taxon>
        <taxon>Onygenales incertae sedis</taxon>
        <taxon>Polytolypa</taxon>
    </lineage>
</organism>
<evidence type="ECO:0000259" key="2">
    <source>
        <dbReference type="Pfam" id="PF12754"/>
    </source>
</evidence>
<evidence type="ECO:0000256" key="1">
    <source>
        <dbReference type="SAM" id="MobiDB-lite"/>
    </source>
</evidence>
<gene>
    <name evidence="4" type="ORF">AJ80_03359</name>
</gene>
<dbReference type="EMBL" id="PDNA01000037">
    <property type="protein sequence ID" value="PGH21309.1"/>
    <property type="molecule type" value="Genomic_DNA"/>
</dbReference>
<dbReference type="Pfam" id="PF12754">
    <property type="entry name" value="Get5_N"/>
    <property type="match status" value="1"/>
</dbReference>
<name>A0A2B7YJS9_POLH7</name>
<comment type="caution">
    <text evidence="4">The sequence shown here is derived from an EMBL/GenBank/DDBJ whole genome shotgun (WGS) entry which is preliminary data.</text>
</comment>
<reference evidence="4 5" key="1">
    <citation type="submission" date="2017-10" db="EMBL/GenBank/DDBJ databases">
        <title>Comparative genomics in systemic dimorphic fungi from Ajellomycetaceae.</title>
        <authorList>
            <person name="Munoz J.F."/>
            <person name="Mcewen J.G."/>
            <person name="Clay O.K."/>
            <person name="Cuomo C.A."/>
        </authorList>
    </citation>
    <scope>NUCLEOTIDE SEQUENCE [LARGE SCALE GENOMIC DNA]</scope>
    <source>
        <strain evidence="4 5">UAMH7299</strain>
    </source>
</reference>
<keyword evidence="5" id="KW-1185">Reference proteome</keyword>
<evidence type="ECO:0000313" key="4">
    <source>
        <dbReference type="EMBL" id="PGH21309.1"/>
    </source>
</evidence>
<dbReference type="Proteomes" id="UP000224634">
    <property type="component" value="Unassembled WGS sequence"/>
</dbReference>